<name>A0AA36F444_OCTVU</name>
<feature type="compositionally biased region" description="Basic residues" evidence="1">
    <location>
        <begin position="95"/>
        <end position="105"/>
    </location>
</feature>
<dbReference type="AlphaFoldDB" id="A0AA36F444"/>
<evidence type="ECO:0000256" key="1">
    <source>
        <dbReference type="SAM" id="MobiDB-lite"/>
    </source>
</evidence>
<evidence type="ECO:0000313" key="2">
    <source>
        <dbReference type="EMBL" id="CAI9721838.1"/>
    </source>
</evidence>
<gene>
    <name evidence="2" type="ORF">OCTVUL_1B021973</name>
</gene>
<evidence type="ECO:0000313" key="3">
    <source>
        <dbReference type="Proteomes" id="UP001162480"/>
    </source>
</evidence>
<dbReference type="Proteomes" id="UP001162480">
    <property type="component" value="Chromosome 4"/>
</dbReference>
<reference evidence="2" key="1">
    <citation type="submission" date="2023-08" db="EMBL/GenBank/DDBJ databases">
        <authorList>
            <person name="Alioto T."/>
            <person name="Alioto T."/>
            <person name="Gomez Garrido J."/>
        </authorList>
    </citation>
    <scope>NUCLEOTIDE SEQUENCE</scope>
</reference>
<keyword evidence="3" id="KW-1185">Reference proteome</keyword>
<organism evidence="2 3">
    <name type="scientific">Octopus vulgaris</name>
    <name type="common">Common octopus</name>
    <dbReference type="NCBI Taxonomy" id="6645"/>
    <lineage>
        <taxon>Eukaryota</taxon>
        <taxon>Metazoa</taxon>
        <taxon>Spiralia</taxon>
        <taxon>Lophotrochozoa</taxon>
        <taxon>Mollusca</taxon>
        <taxon>Cephalopoda</taxon>
        <taxon>Coleoidea</taxon>
        <taxon>Octopodiformes</taxon>
        <taxon>Octopoda</taxon>
        <taxon>Incirrata</taxon>
        <taxon>Octopodidae</taxon>
        <taxon>Octopus</taxon>
    </lineage>
</organism>
<feature type="region of interest" description="Disordered" evidence="1">
    <location>
        <begin position="1"/>
        <end position="24"/>
    </location>
</feature>
<feature type="region of interest" description="Disordered" evidence="1">
    <location>
        <begin position="63"/>
        <end position="133"/>
    </location>
</feature>
<dbReference type="EMBL" id="OX597817">
    <property type="protein sequence ID" value="CAI9721838.1"/>
    <property type="molecule type" value="Genomic_DNA"/>
</dbReference>
<proteinExistence type="predicted"/>
<protein>
    <submittedName>
        <fullName evidence="2">Uncharacterized protein</fullName>
    </submittedName>
</protein>
<accession>A0AA36F444</accession>
<feature type="compositionally biased region" description="Basic and acidic residues" evidence="1">
    <location>
        <begin position="11"/>
        <end position="24"/>
    </location>
</feature>
<sequence length="185" mass="21891">MLSRYQGISKKGRENDRMMALSKEERIPDRMMDLSKEERIDPSVLFAFYDSLDFGREQERIAGKAETRSLADPSSPMFYSSELRQVNSTKPLERRGRKRRRKRKEKEKPEKEEEEEDEMRGEEENSSGDNELRPFSYFHKRSMMSYRQKWRFSRIATVWRPLLKYSVVNLGLMAATFRATDGGIA</sequence>
<feature type="compositionally biased region" description="Acidic residues" evidence="1">
    <location>
        <begin position="112"/>
        <end position="126"/>
    </location>
</feature>